<dbReference type="InterPro" id="IPR008977">
    <property type="entry name" value="PHM/PNGase_F_dom_sf"/>
</dbReference>
<sequence length="1136" mass="125848">MKNRLLKLITVLALLITSQFSFGQNPGDTTVVQGFNFNSMVRDTQIVFPTFNGNEVERIWMKYTMRCKDGLVSPGISGQTNKGCGEWDYSCNTYITDSTRLDSIKAEINKYIVYPSASSDNNYSTIPTYNIYATEHYDLQITATANEMNAAVTSGGTQLSSALAHTKQGGKSFVLLTTAQLNAAGLTIGDIDALSLFSNGSTNTLNHLAIRMKEITASNLDDAPYSDLINGTEVYHGDLTLTNGQNKIPFYQPFNWTGGNILVEIVSSSNNGSTPIALSATDIGAAQSLTNIENQYARFFPGNYILAPGYLGVSGTTNRTIEGWIKTEGTEVDVVSWGESLPGKRFTIKVNNDGRIKLEVHDGSVTGNQVVNDGEWHHFAVSMSGISLSGTKIYIDGALVNSIDLNNIIVNTSAFNEVEISRGDWNNYFVGEMDDIRIWDTDLSPATIQNYMHSRIDANHPNYSNLQLNYAFDGATNIIDDLSPNNNDGEMIGGAAFGKRSTSQHNFDFTKSSVIPDITFHQADYTLTIVNTQENDSIMKESYIVAQNILDPANGSYSSDITTTYLNYYPKSHSLYDINGLFINENLSSNAMLLTNTVVNYYFRSPSSLELLSLVTPYGVNLDLGMEGVAWYFDVTDFYPILQGNRGLKMTRGGQWQEDIDIQFLFVHGTPAREVMDMRQIWRVDHVNYSDLNANKYYEPRTVDLLPNTTTAKIRSAVTGHGQQGEFTPRQHSLNINNGQQNLQWQVWMKCAENPIYPQGGTWIYDRAGWCPGMPTQMEEWDVTNYINNNQIDVDYGVASATGDSRYIVNHQIISYGPTNFATDARIVTVQAPNDQISFGRTNPMCSDPLVTVQNSGSGNITSLSIEYSINGGSTETFDWTGSLAFMEEEDIVLPSTTALWSSLSQSANNKFEAKIVSVNGGADEYALNNKYKSTFTSTDIVVPEFVLEIKTNTKATQNNYRIEDIAGNIIMERTSLSNNTTYNDTLSLTPGCYRFVIEDSGENGIDFWANNEGAGLMKIKTLDGSQIKRFEGDFGGSYIYEFSVTGEVSVTNQTMYAPSFTVSPIPSNDVINIETKGSQEGTYAIFNAQGQTMKNGTIKELRDNPTISIRNWDTAVYFIHFNTNENTTVQKFIKN</sequence>
<dbReference type="Proteomes" id="UP000293952">
    <property type="component" value="Unassembled WGS sequence"/>
</dbReference>
<feature type="chain" id="PRO_5020643938" evidence="3">
    <location>
        <begin position="24"/>
        <end position="1136"/>
    </location>
</feature>
<dbReference type="OrthoDB" id="6281169at2"/>
<feature type="domain" description="Secretion system C-terminal sorting" evidence="5">
    <location>
        <begin position="1064"/>
        <end position="1134"/>
    </location>
</feature>
<feature type="signal peptide" evidence="3">
    <location>
        <begin position="1"/>
        <end position="23"/>
    </location>
</feature>
<proteinExistence type="predicted"/>
<evidence type="ECO:0000256" key="3">
    <source>
        <dbReference type="SAM" id="SignalP"/>
    </source>
</evidence>
<dbReference type="EMBL" id="SETE01000001">
    <property type="protein sequence ID" value="RYM35518.1"/>
    <property type="molecule type" value="Genomic_DNA"/>
</dbReference>
<evidence type="ECO:0000259" key="5">
    <source>
        <dbReference type="Pfam" id="PF18962"/>
    </source>
</evidence>
<dbReference type="GO" id="GO:0005975">
    <property type="term" value="P:carbohydrate metabolic process"/>
    <property type="evidence" value="ECO:0007669"/>
    <property type="project" value="UniProtKB-ARBA"/>
</dbReference>
<dbReference type="SUPFAM" id="SSF49899">
    <property type="entry name" value="Concanavalin A-like lectins/glucanases"/>
    <property type="match status" value="1"/>
</dbReference>
<feature type="domain" description="Peptide-N-glycosidase F C-terminal" evidence="4">
    <location>
        <begin position="688"/>
        <end position="794"/>
    </location>
</feature>
<comment type="caution">
    <text evidence="6">The sequence shown here is derived from an EMBL/GenBank/DDBJ whole genome shotgun (WGS) entry which is preliminary data.</text>
</comment>
<protein>
    <submittedName>
        <fullName evidence="6">T9SS type A sorting domain-containing protein</fullName>
    </submittedName>
</protein>
<evidence type="ECO:0000256" key="1">
    <source>
        <dbReference type="ARBA" id="ARBA00022729"/>
    </source>
</evidence>
<name>A0A4Q4KPQ8_9FLAO</name>
<dbReference type="AlphaFoldDB" id="A0A4Q4KPQ8"/>
<dbReference type="PANTHER" id="PTHR39319:SF1">
    <property type="entry name" value="SI:DKEY-256H2.1"/>
    <property type="match status" value="1"/>
</dbReference>
<organism evidence="6 7">
    <name type="scientific">Brumimicrobium glaciale</name>
    <dbReference type="NCBI Taxonomy" id="200475"/>
    <lineage>
        <taxon>Bacteria</taxon>
        <taxon>Pseudomonadati</taxon>
        <taxon>Bacteroidota</taxon>
        <taxon>Flavobacteriia</taxon>
        <taxon>Flavobacteriales</taxon>
        <taxon>Crocinitomicaceae</taxon>
        <taxon>Brumimicrobium</taxon>
    </lineage>
</organism>
<evidence type="ECO:0000313" key="7">
    <source>
        <dbReference type="Proteomes" id="UP000293952"/>
    </source>
</evidence>
<dbReference type="InterPro" id="IPR015197">
    <property type="entry name" value="PngaseF_C"/>
</dbReference>
<dbReference type="Pfam" id="PF13385">
    <property type="entry name" value="Laminin_G_3"/>
    <property type="match status" value="1"/>
</dbReference>
<dbReference type="Pfam" id="PF18962">
    <property type="entry name" value="Por_Secre_tail"/>
    <property type="match status" value="1"/>
</dbReference>
<dbReference type="GO" id="GO:0016715">
    <property type="term" value="F:oxidoreductase activity, acting on paired donors, with incorporation or reduction of molecular oxygen, reduced ascorbate as one donor, and incorporation of one atom of oxygen"/>
    <property type="evidence" value="ECO:0007669"/>
    <property type="project" value="InterPro"/>
</dbReference>
<dbReference type="RefSeq" id="WP_130091885.1">
    <property type="nucleotide sequence ID" value="NZ_SETE01000001.1"/>
</dbReference>
<dbReference type="InterPro" id="IPR014784">
    <property type="entry name" value="Cu2_ascorb_mOase-like_C"/>
</dbReference>
<dbReference type="SUPFAM" id="SSF49742">
    <property type="entry name" value="PHM/PNGase F"/>
    <property type="match status" value="1"/>
</dbReference>
<gene>
    <name evidence="6" type="ORF">ERX46_00585</name>
</gene>
<dbReference type="InterPro" id="IPR013320">
    <property type="entry name" value="ConA-like_dom_sf"/>
</dbReference>
<evidence type="ECO:0000313" key="6">
    <source>
        <dbReference type="EMBL" id="RYM35518.1"/>
    </source>
</evidence>
<accession>A0A4Q4KPQ8</accession>
<reference evidence="6 7" key="1">
    <citation type="submission" date="2019-02" db="EMBL/GenBank/DDBJ databases">
        <title>Genome sequence of the sea-ice species Brumimicrobium glaciale.</title>
        <authorList>
            <person name="Bowman J.P."/>
        </authorList>
    </citation>
    <scope>NUCLEOTIDE SEQUENCE [LARGE SCALE GENOMIC DNA]</scope>
    <source>
        <strain evidence="6 7">IC156</strain>
    </source>
</reference>
<keyword evidence="2" id="KW-1015">Disulfide bond</keyword>
<evidence type="ECO:0000259" key="4">
    <source>
        <dbReference type="Pfam" id="PF09113"/>
    </source>
</evidence>
<dbReference type="GO" id="GO:0004553">
    <property type="term" value="F:hydrolase activity, hydrolyzing O-glycosyl compounds"/>
    <property type="evidence" value="ECO:0007669"/>
    <property type="project" value="UniProtKB-ARBA"/>
</dbReference>
<dbReference type="Pfam" id="PF09113">
    <property type="entry name" value="N-glycanase_C"/>
    <property type="match status" value="1"/>
</dbReference>
<dbReference type="NCBIfam" id="TIGR04183">
    <property type="entry name" value="Por_Secre_tail"/>
    <property type="match status" value="1"/>
</dbReference>
<dbReference type="PANTHER" id="PTHR39319">
    <property type="entry name" value="SI:DKEY-256H2.1"/>
    <property type="match status" value="1"/>
</dbReference>
<dbReference type="InterPro" id="IPR053251">
    <property type="entry name" value="N-glycanase"/>
</dbReference>
<dbReference type="InterPro" id="IPR026444">
    <property type="entry name" value="Secre_tail"/>
</dbReference>
<keyword evidence="7" id="KW-1185">Reference proteome</keyword>
<dbReference type="Gene3D" id="2.60.120.230">
    <property type="match status" value="2"/>
</dbReference>
<dbReference type="Gene3D" id="2.60.120.200">
    <property type="match status" value="1"/>
</dbReference>
<evidence type="ECO:0000256" key="2">
    <source>
        <dbReference type="ARBA" id="ARBA00023157"/>
    </source>
</evidence>
<keyword evidence="1 3" id="KW-0732">Signal</keyword>